<accession>A0ABU8F0V3</accession>
<evidence type="ECO:0000313" key="2">
    <source>
        <dbReference type="Proteomes" id="UP001382455"/>
    </source>
</evidence>
<name>A0ABU8F0V3_9GAMM</name>
<dbReference type="Proteomes" id="UP001382455">
    <property type="component" value="Unassembled WGS sequence"/>
</dbReference>
<dbReference type="SUPFAM" id="SSF56925">
    <property type="entry name" value="OMPA-like"/>
    <property type="match status" value="1"/>
</dbReference>
<dbReference type="EMBL" id="JBAWKS010000002">
    <property type="protein sequence ID" value="MEI4551892.1"/>
    <property type="molecule type" value="Genomic_DNA"/>
</dbReference>
<reference evidence="1 2" key="1">
    <citation type="submission" date="2023-12" db="EMBL/GenBank/DDBJ databases">
        <title>Friends and Foes: Symbiotic and Algicidal bacterial influence on Karenia brevis blooms.</title>
        <authorList>
            <person name="Fei C."/>
            <person name="Mohamed A.R."/>
            <person name="Booker A."/>
            <person name="Arshad M."/>
            <person name="Klass S."/>
            <person name="Ahn S."/>
            <person name="Gilbert P.M."/>
            <person name="Heil C.A."/>
            <person name="Martinez J.M."/>
            <person name="Amin S.A."/>
        </authorList>
    </citation>
    <scope>NUCLEOTIDE SEQUENCE [LARGE SCALE GENOMIC DNA]</scope>
    <source>
        <strain evidence="1 2">CE15</strain>
    </source>
</reference>
<sequence>MNKLIVISTVVSSIVLAGCESTPEVKPRMARFDSPEVNSQPFHFNITAGSDSSNQIAINKNKKSERDNTLRFSAAMTLGKGFEARFVDNGENQVSLKYQMLGAPLEQKKTGNLSLAGSLGSIWAKRSESPTKQYNDWSMEQKSYDLSLIAGYRLNRQALLYGSVFYQNGDVDGKYYLFEHYDVEQNVTINEGCGWNKTCVESYFSDKGNAYGLSLALEYELLTWLAVTGEVVHHRAEWFERTNNETGAHFNVEFRF</sequence>
<comment type="caution">
    <text evidence="1">The sequence shown here is derived from an EMBL/GenBank/DDBJ whole genome shotgun (WGS) entry which is preliminary data.</text>
</comment>
<proteinExistence type="predicted"/>
<gene>
    <name evidence="1" type="ORF">WAE96_19605</name>
</gene>
<protein>
    <recommendedName>
        <fullName evidence="3">Outer membrane protein beta-barrel domain-containing protein</fullName>
    </recommendedName>
</protein>
<dbReference type="RefSeq" id="WP_336436783.1">
    <property type="nucleotide sequence ID" value="NZ_JBAWKS010000002.1"/>
</dbReference>
<evidence type="ECO:0008006" key="3">
    <source>
        <dbReference type="Google" id="ProtNLM"/>
    </source>
</evidence>
<dbReference type="PROSITE" id="PS51257">
    <property type="entry name" value="PROKAR_LIPOPROTEIN"/>
    <property type="match status" value="1"/>
</dbReference>
<keyword evidence="2" id="KW-1185">Reference proteome</keyword>
<dbReference type="InterPro" id="IPR011250">
    <property type="entry name" value="OMP/PagP_B-barrel"/>
</dbReference>
<evidence type="ECO:0000313" key="1">
    <source>
        <dbReference type="EMBL" id="MEI4551892.1"/>
    </source>
</evidence>
<organism evidence="1 2">
    <name type="scientific">Pseudoalteromonas spongiae</name>
    <dbReference type="NCBI Taxonomy" id="298657"/>
    <lineage>
        <taxon>Bacteria</taxon>
        <taxon>Pseudomonadati</taxon>
        <taxon>Pseudomonadota</taxon>
        <taxon>Gammaproteobacteria</taxon>
        <taxon>Alteromonadales</taxon>
        <taxon>Pseudoalteromonadaceae</taxon>
        <taxon>Pseudoalteromonas</taxon>
    </lineage>
</organism>